<name>A0A0D3HMS2_9ORYZ</name>
<dbReference type="PANTHER" id="PTHR31170">
    <property type="entry name" value="BNAC04G53230D PROTEIN"/>
    <property type="match status" value="1"/>
</dbReference>
<reference evidence="1" key="1">
    <citation type="journal article" date="2009" name="Rice">
        <title>De Novo Next Generation Sequencing of Plant Genomes.</title>
        <authorList>
            <person name="Rounsley S."/>
            <person name="Marri P.R."/>
            <person name="Yu Y."/>
            <person name="He R."/>
            <person name="Sisneros N."/>
            <person name="Goicoechea J.L."/>
            <person name="Lee S.J."/>
            <person name="Angelova A."/>
            <person name="Kudrna D."/>
            <person name="Luo M."/>
            <person name="Affourtit J."/>
            <person name="Desany B."/>
            <person name="Knight J."/>
            <person name="Niazi F."/>
            <person name="Egholm M."/>
            <person name="Wing R.A."/>
        </authorList>
    </citation>
    <scope>NUCLEOTIDE SEQUENCE [LARGE SCALE GENOMIC DNA]</scope>
    <source>
        <strain evidence="1">cv. IRGC 105608</strain>
    </source>
</reference>
<dbReference type="Gramene" id="OBART11G16220.1">
    <property type="protein sequence ID" value="OBART11G16220.1"/>
    <property type="gene ID" value="OBART11G16220"/>
</dbReference>
<sequence>MSVEETASGSWVVEIEKYISGDTSGEMARGSKPRHSIYRVPEYIKNMTNPNAYRPQVVSLGPFHHGDPALMPMEKHKCRAVANLVKRSGKPLQEFIPAVEEIKVQLQDAYENLEDIWYQGTRFVEMMLKDGCFLLEMARVFELRGRVEDYEPDDPIFSKHGCLYLFSSIKSDVVLMENQLPLLLLRRLINVAYGHEFLVRIRELE</sequence>
<organism evidence="1">
    <name type="scientific">Oryza barthii</name>
    <dbReference type="NCBI Taxonomy" id="65489"/>
    <lineage>
        <taxon>Eukaryota</taxon>
        <taxon>Viridiplantae</taxon>
        <taxon>Streptophyta</taxon>
        <taxon>Embryophyta</taxon>
        <taxon>Tracheophyta</taxon>
        <taxon>Spermatophyta</taxon>
        <taxon>Magnoliopsida</taxon>
        <taxon>Liliopsida</taxon>
        <taxon>Poales</taxon>
        <taxon>Poaceae</taxon>
        <taxon>BOP clade</taxon>
        <taxon>Oryzoideae</taxon>
        <taxon>Oryzeae</taxon>
        <taxon>Oryzinae</taxon>
        <taxon>Oryza</taxon>
    </lineage>
</organism>
<dbReference type="HOGENOM" id="CLU_094384_0_0_1"/>
<protein>
    <submittedName>
        <fullName evidence="1">Uncharacterized protein</fullName>
    </submittedName>
</protein>
<accession>A0A0D3HMS2</accession>
<evidence type="ECO:0000313" key="2">
    <source>
        <dbReference type="Proteomes" id="UP000026960"/>
    </source>
</evidence>
<dbReference type="PANTHER" id="PTHR31170:SF18">
    <property type="entry name" value="(WILD MALAYSIAN BANANA) HYPOTHETICAL PROTEIN"/>
    <property type="match status" value="1"/>
</dbReference>
<keyword evidence="2" id="KW-1185">Reference proteome</keyword>
<proteinExistence type="predicted"/>
<dbReference type="EnsemblPlants" id="OBART11G16220.1">
    <property type="protein sequence ID" value="OBART11G16220.1"/>
    <property type="gene ID" value="OBART11G16220"/>
</dbReference>
<dbReference type="PaxDb" id="65489-OBART11G16220.1"/>
<evidence type="ECO:0000313" key="1">
    <source>
        <dbReference type="EnsemblPlants" id="OBART11G16220.1"/>
    </source>
</evidence>
<dbReference type="eggNOG" id="ENOG502QR4P">
    <property type="taxonomic scope" value="Eukaryota"/>
</dbReference>
<dbReference type="InterPro" id="IPR004158">
    <property type="entry name" value="DUF247_pln"/>
</dbReference>
<dbReference type="AlphaFoldDB" id="A0A0D3HMS2"/>
<reference evidence="1" key="2">
    <citation type="submission" date="2015-03" db="UniProtKB">
        <authorList>
            <consortium name="EnsemblPlants"/>
        </authorList>
    </citation>
    <scope>IDENTIFICATION</scope>
</reference>
<dbReference type="Pfam" id="PF03140">
    <property type="entry name" value="DUF247"/>
    <property type="match status" value="1"/>
</dbReference>
<dbReference type="STRING" id="65489.A0A0D3HMS2"/>
<dbReference type="Proteomes" id="UP000026960">
    <property type="component" value="Chromosome 11"/>
</dbReference>